<evidence type="ECO:0000313" key="3">
    <source>
        <dbReference type="Proteomes" id="UP000694395"/>
    </source>
</evidence>
<evidence type="ECO:0000313" key="2">
    <source>
        <dbReference type="Ensembl" id="ENSOMYP00000004642.2"/>
    </source>
</evidence>
<dbReference type="InterPro" id="IPR009091">
    <property type="entry name" value="RCC1/BLIP-II"/>
</dbReference>
<accession>A0A8C7NEL2</accession>
<feature type="repeat" description="RCC1" evidence="1">
    <location>
        <begin position="310"/>
        <end position="391"/>
    </location>
</feature>
<dbReference type="PRINTS" id="PR00633">
    <property type="entry name" value="RCCNDNSATION"/>
</dbReference>
<reference evidence="2" key="1">
    <citation type="submission" date="2020-07" db="EMBL/GenBank/DDBJ databases">
        <title>A long reads based de novo assembly of the rainbow trout Arlee double haploid line genome.</title>
        <authorList>
            <person name="Gao G."/>
            <person name="Palti Y."/>
        </authorList>
    </citation>
    <scope>NUCLEOTIDE SEQUENCE [LARGE SCALE GENOMIC DNA]</scope>
</reference>
<dbReference type="PROSITE" id="PS50012">
    <property type="entry name" value="RCC1_3"/>
    <property type="match status" value="3"/>
</dbReference>
<reference evidence="2" key="3">
    <citation type="submission" date="2025-09" db="UniProtKB">
        <authorList>
            <consortium name="Ensembl"/>
        </authorList>
    </citation>
    <scope>IDENTIFICATION</scope>
</reference>
<keyword evidence="3" id="KW-1185">Reference proteome</keyword>
<protein>
    <recommendedName>
        <fullName evidence="4">RCC1 domain containing 1</fullName>
    </recommendedName>
</protein>
<dbReference type="GeneTree" id="ENSGT00940000164520"/>
<organism evidence="2 3">
    <name type="scientific">Oncorhynchus mykiss</name>
    <name type="common">Rainbow trout</name>
    <name type="synonym">Salmo gairdneri</name>
    <dbReference type="NCBI Taxonomy" id="8022"/>
    <lineage>
        <taxon>Eukaryota</taxon>
        <taxon>Metazoa</taxon>
        <taxon>Chordata</taxon>
        <taxon>Craniata</taxon>
        <taxon>Vertebrata</taxon>
        <taxon>Euteleostomi</taxon>
        <taxon>Actinopterygii</taxon>
        <taxon>Neopterygii</taxon>
        <taxon>Teleostei</taxon>
        <taxon>Protacanthopterygii</taxon>
        <taxon>Salmoniformes</taxon>
        <taxon>Salmonidae</taxon>
        <taxon>Salmoninae</taxon>
        <taxon>Oncorhynchus</taxon>
    </lineage>
</organism>
<dbReference type="PANTHER" id="PTHR46849:SF1">
    <property type="entry name" value="RCC1 DOMAIN-CONTAINING PROTEIN 1"/>
    <property type="match status" value="1"/>
</dbReference>
<sequence length="471" mass="51466">MSFHLLPLPARGFPFTTIFGNDWKRKADASHLYIRLKYLSRCSICSTDRNVVRIVLFTLPRNAELLMNWFGFGFNGFGQIRTNEKLTDGESAGDANVTYPISIDIVCRNLEEEPVQICQHNSNVDTQIRTSWSRRAALHSNSDGRLCLAGFGVGTPSQKGCGGCVEESRGCQDAHISEGYLALSFTDRVECWNSERNEKKPGWSMVIPDNTGPSLAFPLVPGGYIASNPPFYRPLSPQLLAVSLALGTEHAVLLTASGDIYTWGSGSHGQLGHGDLSPQEEPRAMEALMGMSMSTVAAGGWHSVCTSAGGDLYVWGWNESGQVGLPSRALRGEQQKSQDTGGASTCKDEEESYDDVFISIQAFPALVDVTQSCEVSKISCGSRHTAAVTSTGDLYTWGWGEYGQLGQGTENSSDEPRRVEFFKDQGLRVVDVVCGPWNTFVSAIKEDPSLHPDTNIINPLTKNDIEWKNCL</sequence>
<dbReference type="Proteomes" id="UP000694395">
    <property type="component" value="Chromosome 2"/>
</dbReference>
<dbReference type="AlphaFoldDB" id="A0A8C7NEL2"/>
<feature type="repeat" description="RCC1" evidence="1">
    <location>
        <begin position="392"/>
        <end position="445"/>
    </location>
</feature>
<dbReference type="InterPro" id="IPR000408">
    <property type="entry name" value="Reg_chr_condens"/>
</dbReference>
<dbReference type="PANTHER" id="PTHR46849">
    <property type="entry name" value="RCC1 DOMAIN-CONTAINING PROTEIN 1"/>
    <property type="match status" value="1"/>
</dbReference>
<dbReference type="Gene3D" id="2.130.10.30">
    <property type="entry name" value="Regulator of chromosome condensation 1/beta-lactamase-inhibitor protein II"/>
    <property type="match status" value="2"/>
</dbReference>
<proteinExistence type="predicted"/>
<feature type="repeat" description="RCC1" evidence="1">
    <location>
        <begin position="258"/>
        <end position="309"/>
    </location>
</feature>
<name>A0A8C7NEL2_ONCMY</name>
<evidence type="ECO:0000256" key="1">
    <source>
        <dbReference type="PROSITE-ProRule" id="PRU00235"/>
    </source>
</evidence>
<dbReference type="SUPFAM" id="SSF50985">
    <property type="entry name" value="RCC1/BLIP-II"/>
    <property type="match status" value="1"/>
</dbReference>
<dbReference type="InterPro" id="IPR052830">
    <property type="entry name" value="RCC1_domain-containing"/>
</dbReference>
<reference evidence="2" key="2">
    <citation type="submission" date="2025-08" db="UniProtKB">
        <authorList>
            <consortium name="Ensembl"/>
        </authorList>
    </citation>
    <scope>IDENTIFICATION</scope>
</reference>
<evidence type="ECO:0008006" key="4">
    <source>
        <dbReference type="Google" id="ProtNLM"/>
    </source>
</evidence>
<dbReference type="Pfam" id="PF00415">
    <property type="entry name" value="RCC1"/>
    <property type="match status" value="3"/>
</dbReference>
<dbReference type="Ensembl" id="ENSOMYT00000005199.2">
    <property type="protein sequence ID" value="ENSOMYP00000004642.2"/>
    <property type="gene ID" value="ENSOMYG00000002431.2"/>
</dbReference>
<dbReference type="PROSITE" id="PS00626">
    <property type="entry name" value="RCC1_2"/>
    <property type="match status" value="1"/>
</dbReference>